<feature type="coiled-coil region" evidence="8">
    <location>
        <begin position="103"/>
        <end position="161"/>
    </location>
</feature>
<dbReference type="InterPro" id="IPR027417">
    <property type="entry name" value="P-loop_NTPase"/>
</dbReference>
<dbReference type="GO" id="GO:0005524">
    <property type="term" value="F:ATP binding"/>
    <property type="evidence" value="ECO:0007669"/>
    <property type="project" value="UniProtKB-KW"/>
</dbReference>
<dbReference type="CDD" id="cd03221">
    <property type="entry name" value="ABCF_EF-3"/>
    <property type="match status" value="1"/>
</dbReference>
<evidence type="ECO:0000256" key="2">
    <source>
        <dbReference type="ARBA" id="ARBA00022737"/>
    </source>
</evidence>
<dbReference type="SUPFAM" id="SSF52540">
    <property type="entry name" value="P-loop containing nucleoside triphosphate hydrolases"/>
    <property type="match status" value="2"/>
</dbReference>
<keyword evidence="3" id="KW-0547">Nucleotide-binding</keyword>
<feature type="region of interest" description="Disordered" evidence="9">
    <location>
        <begin position="666"/>
        <end position="708"/>
    </location>
</feature>
<evidence type="ECO:0000256" key="3">
    <source>
        <dbReference type="ARBA" id="ARBA00022741"/>
    </source>
</evidence>
<dbReference type="InterPro" id="IPR017871">
    <property type="entry name" value="ABC_transporter-like_CS"/>
</dbReference>
<dbReference type="Gene3D" id="6.10.140.2220">
    <property type="match status" value="2"/>
</dbReference>
<dbReference type="STRING" id="3076.A0A2P6U2Q5"/>
<feature type="coiled-coil region" evidence="8">
    <location>
        <begin position="2058"/>
        <end position="2134"/>
    </location>
</feature>
<reference evidence="12 13" key="1">
    <citation type="journal article" date="2018" name="Plant J.">
        <title>Genome sequences of Chlorella sorokiniana UTEX 1602 and Micractinium conductrix SAG 241.80: implications to maltose excretion by a green alga.</title>
        <authorList>
            <person name="Arriola M.B."/>
            <person name="Velmurugan N."/>
            <person name="Zhang Y."/>
            <person name="Plunkett M.H."/>
            <person name="Hondzo H."/>
            <person name="Barney B.M."/>
        </authorList>
    </citation>
    <scope>NUCLEOTIDE SEQUENCE [LARGE SCALE GENOMIC DNA]</scope>
    <source>
        <strain evidence="13">UTEX 1602</strain>
    </source>
</reference>
<feature type="domain" description="ABC transporter" evidence="11">
    <location>
        <begin position="442"/>
        <end position="659"/>
    </location>
</feature>
<dbReference type="CDD" id="cd23020">
    <property type="entry name" value="zf-HIT"/>
    <property type="match status" value="2"/>
</dbReference>
<feature type="compositionally biased region" description="Basic and acidic residues" evidence="9">
    <location>
        <begin position="1864"/>
        <end position="1873"/>
    </location>
</feature>
<keyword evidence="13" id="KW-1185">Reference proteome</keyword>
<keyword evidence="5" id="KW-0862">Zinc</keyword>
<dbReference type="Pfam" id="PF01753">
    <property type="entry name" value="zf-MYND"/>
    <property type="match status" value="2"/>
</dbReference>
<dbReference type="PANTHER" id="PTHR19211">
    <property type="entry name" value="ATP-BINDING TRANSPORT PROTEIN-RELATED"/>
    <property type="match status" value="1"/>
</dbReference>
<keyword evidence="4 7" id="KW-0863">Zinc-finger</keyword>
<dbReference type="PANTHER" id="PTHR19211:SF129">
    <property type="entry name" value="ABC TRANSPORTER ATP-BINDING PROTEIN"/>
    <property type="match status" value="1"/>
</dbReference>
<evidence type="ECO:0000256" key="8">
    <source>
        <dbReference type="SAM" id="Coils"/>
    </source>
</evidence>
<keyword evidence="8" id="KW-0175">Coiled coil</keyword>
<feature type="compositionally biased region" description="Gly residues" evidence="9">
    <location>
        <begin position="669"/>
        <end position="682"/>
    </location>
</feature>
<evidence type="ECO:0000256" key="1">
    <source>
        <dbReference type="ARBA" id="ARBA00022723"/>
    </source>
</evidence>
<feature type="compositionally biased region" description="Low complexity" evidence="9">
    <location>
        <begin position="909"/>
        <end position="918"/>
    </location>
</feature>
<dbReference type="InterPro" id="IPR050611">
    <property type="entry name" value="ABCF"/>
</dbReference>
<feature type="compositionally biased region" description="Low complexity" evidence="9">
    <location>
        <begin position="926"/>
        <end position="935"/>
    </location>
</feature>
<dbReference type="Pfam" id="PF12848">
    <property type="entry name" value="ABC_tran_Xtn"/>
    <property type="match status" value="1"/>
</dbReference>
<keyword evidence="6 12" id="KW-0067">ATP-binding</keyword>
<dbReference type="InterPro" id="IPR032781">
    <property type="entry name" value="ABC_tran_Xtn"/>
</dbReference>
<evidence type="ECO:0000256" key="7">
    <source>
        <dbReference type="PROSITE-ProRule" id="PRU00134"/>
    </source>
</evidence>
<gene>
    <name evidence="12" type="ORF">C2E21_1092</name>
</gene>
<keyword evidence="1" id="KW-0479">Metal-binding</keyword>
<dbReference type="Proteomes" id="UP000239899">
    <property type="component" value="Unassembled WGS sequence"/>
</dbReference>
<dbReference type="PROSITE" id="PS50865">
    <property type="entry name" value="ZF_MYND_2"/>
    <property type="match status" value="2"/>
</dbReference>
<dbReference type="OrthoDB" id="2110130at2759"/>
<dbReference type="InterPro" id="IPR003593">
    <property type="entry name" value="AAA+_ATPase"/>
</dbReference>
<evidence type="ECO:0000313" key="13">
    <source>
        <dbReference type="Proteomes" id="UP000239899"/>
    </source>
</evidence>
<evidence type="ECO:0000313" key="12">
    <source>
        <dbReference type="EMBL" id="PRW60597.1"/>
    </source>
</evidence>
<dbReference type="SMART" id="SM00382">
    <property type="entry name" value="AAA"/>
    <property type="match status" value="2"/>
</dbReference>
<evidence type="ECO:0000256" key="6">
    <source>
        <dbReference type="ARBA" id="ARBA00022840"/>
    </source>
</evidence>
<evidence type="ECO:0000256" key="5">
    <source>
        <dbReference type="ARBA" id="ARBA00022833"/>
    </source>
</evidence>
<feature type="region of interest" description="Disordered" evidence="9">
    <location>
        <begin position="1831"/>
        <end position="1873"/>
    </location>
</feature>
<comment type="caution">
    <text evidence="12">The sequence shown here is derived from an EMBL/GenBank/DDBJ whole genome shotgun (WGS) entry which is preliminary data.</text>
</comment>
<feature type="domain" description="ABC transporter" evidence="11">
    <location>
        <begin position="25"/>
        <end position="341"/>
    </location>
</feature>
<keyword evidence="2" id="KW-0677">Repeat</keyword>
<accession>A0A2P6U2Q5</accession>
<dbReference type="PROSITE" id="PS01360">
    <property type="entry name" value="ZF_MYND_1"/>
    <property type="match status" value="1"/>
</dbReference>
<dbReference type="Pfam" id="PF00005">
    <property type="entry name" value="ABC_tran"/>
    <property type="match status" value="3"/>
</dbReference>
<dbReference type="GO" id="GO:0008270">
    <property type="term" value="F:zinc ion binding"/>
    <property type="evidence" value="ECO:0007669"/>
    <property type="project" value="UniProtKB-KW"/>
</dbReference>
<protein>
    <submittedName>
        <fullName evidence="12">ABC transporter ATP-binding</fullName>
    </submittedName>
</protein>
<dbReference type="InterPro" id="IPR003439">
    <property type="entry name" value="ABC_transporter-like_ATP-bd"/>
</dbReference>
<feature type="domain" description="MYND-type" evidence="10">
    <location>
        <begin position="1050"/>
        <end position="1088"/>
    </location>
</feature>
<dbReference type="EMBL" id="LHPG02000002">
    <property type="protein sequence ID" value="PRW60597.1"/>
    <property type="molecule type" value="Genomic_DNA"/>
</dbReference>
<feature type="region of interest" description="Disordered" evidence="9">
    <location>
        <begin position="900"/>
        <end position="936"/>
    </location>
</feature>
<feature type="domain" description="MYND-type" evidence="10">
    <location>
        <begin position="1402"/>
        <end position="1440"/>
    </location>
</feature>
<proteinExistence type="predicted"/>
<evidence type="ECO:0000256" key="4">
    <source>
        <dbReference type="ARBA" id="ARBA00022771"/>
    </source>
</evidence>
<dbReference type="PROSITE" id="PS00211">
    <property type="entry name" value="ABC_TRANSPORTER_1"/>
    <property type="match status" value="1"/>
</dbReference>
<evidence type="ECO:0000259" key="11">
    <source>
        <dbReference type="PROSITE" id="PS50893"/>
    </source>
</evidence>
<dbReference type="Gene3D" id="3.40.50.300">
    <property type="entry name" value="P-loop containing nucleotide triphosphate hydrolases"/>
    <property type="match status" value="2"/>
</dbReference>
<organism evidence="12 13">
    <name type="scientific">Chlorella sorokiniana</name>
    <name type="common">Freshwater green alga</name>
    <dbReference type="NCBI Taxonomy" id="3076"/>
    <lineage>
        <taxon>Eukaryota</taxon>
        <taxon>Viridiplantae</taxon>
        <taxon>Chlorophyta</taxon>
        <taxon>core chlorophytes</taxon>
        <taxon>Trebouxiophyceae</taxon>
        <taxon>Chlorellales</taxon>
        <taxon>Chlorellaceae</taxon>
        <taxon>Chlorella clade</taxon>
        <taxon>Chlorella</taxon>
    </lineage>
</organism>
<dbReference type="PROSITE" id="PS50893">
    <property type="entry name" value="ABC_TRANSPORTER_2"/>
    <property type="match status" value="2"/>
</dbReference>
<dbReference type="InterPro" id="IPR002893">
    <property type="entry name" value="Znf_MYND"/>
</dbReference>
<evidence type="ECO:0000259" key="10">
    <source>
        <dbReference type="PROSITE" id="PS50865"/>
    </source>
</evidence>
<dbReference type="GO" id="GO:0016887">
    <property type="term" value="F:ATP hydrolysis activity"/>
    <property type="evidence" value="ECO:0007669"/>
    <property type="project" value="InterPro"/>
</dbReference>
<dbReference type="SUPFAM" id="SSF144232">
    <property type="entry name" value="HIT/MYND zinc finger-like"/>
    <property type="match status" value="2"/>
</dbReference>
<evidence type="ECO:0000256" key="9">
    <source>
        <dbReference type="SAM" id="MobiDB-lite"/>
    </source>
</evidence>
<feature type="compositionally biased region" description="Low complexity" evidence="9">
    <location>
        <begin position="683"/>
        <end position="708"/>
    </location>
</feature>
<sequence length="2136" mass="229900">MAAITATTQQSRFHAETLEAVAQDVDLRQLHLSVGDRELLADAHLHLDAGTRYGLVGRNGVGKSTLLKAMGWGLVIGFPKNLRCLYVDQLEGVDPQQTAIQVVVQADTAAQRAQRESEALEAALESGDAADIARTLRQLRVDRLQDEVEEARQTAERRSGERGLAARQALVAAEAELAEAQHVLGAPIPAEELHRALEVAQELLNDLFDRLSLREPEEAEAQARAILTGLGFTQTQQEGPLGQLSGGWRIRVSLAQALFLQPDLLLLDEPTNHLDLPGIVWLQRYLRKLERTTLVVVSHDRAFLNAVAQEIVVFKKQQLLYYNGNYDEYVQQVEERQLHQARLADGIERKKEHMEKSIQEGLRQAKKAGDDKKLGMVASRKKKLEMRLGTEKNAAGHRLKLNRDMIGYFESARPQAEVEQAEVVAPWKVPEPDPLRHKGPVVQLESTSCGYRRSQPVLTGVTLCIEQGERVALVGPNGEGKSTLVTTLVGGLAPLAGAVQTHGSARVAVFKQTQVEEMCAQPDATALSYMQERWPTEREQALRNHLGSFGIKGALATQPLSTVSGGQAVRVALAAAFFARPHLLVLDEPSNHLDLEGVESLAAALQSFAGAVLLVSHDQFLVAEAAQRVFLVASGGIQLLEGGVQDYVQQLSGGGGKKKAAAAGKAAGATGGSGNSNGGQAAGSGATDGELAQAVQPAAAEADAAEATDQALPDAAQVRAMLADLEQRLSEAGDGLERVQVMRSWKASLITPNYREALADAQRELQAMRSSEPFASLGPEFQRELDSWIALGQLADRMCSYTDQVLDETEDFLLPQQVPAAPPGAEYLEARLQRAAALPADQRDPDVAAFLESTQLCRESVEHCMQALQAARQQGSRINQVHAAAKALRHAMVLLAGLSPQSPEQSMDSSIGSKQSGSGSAGGDSGSRAEAEGAGTQRMLSALARKKASGKGAEQWVRQAVEMWKAVQPMEQAVQALLDEAQHSGSTTVSAGRRRPEALASAMTAAVRSGNTAHIEEVAMDLGVELQSLLACLQSAVHMQLRSSSLLPVCSGCGAVAVGLRKCSACKRAQYCSAECQKRHWPSHRAECRAVTTAAQQQVQRHRARALHPPPHSRAVLPASRQFASLSAEDQQYAHNLLAEIDLVERANAYMDALLDEAEDVMQPQPPQQNPGAEFLAVRLSRCAALPAAQRSPDVAAFLESAQLCREVCELLPLAPSGRPALPGITPEVVLPVVELALAKLLRARYVCPYDCRPRSAAKQFQQLQQEAAAALESAPSLPLATVQAVLEAFSRTSELMKACKRLLPEEWVQRADQTRKVTRSWVPALELQVEEAHRADSEVVRSSLGRLEAMGSGIQAAFDSGRGANVRQALEQVRADMRRWTALAKTTIYLDQRGDSRSPTCSGCGATAVGLRKCAACKRAQYCSAECQKRHWPSHRADSEGFASLPTEKQEAIEDLMAQLELLQQLNSCSDHLLNEAEDVLQPQPPQQKPGAEYLEARLRRAAAVPPEQRDPDVAAFVESAQLCREVCELLPLAPSGRPSLPSLEADRVIAAVELASAKLWWAMYVCPYQCSPAGASDPWAAMAAYVVHRTANTDFALLEPIMFGGSRSPASGSSSGGTPGAAASSSAAELISRVPASSALRLALLCASWGHTTLNFTIVKARLLRAAIEIASKPENAAAMDGRLAELAASQPGQSSPLRLTAAQLCCACGVCLVYVHIDKPEVPPPNDANQQLPVSQLSPAEVQAELQAVQVGLAALQRLEPQTPRTLLHLVGHDFCQRRKAWMQSVEHCLQCLQAARQQGSRINQVHASTKALIVTMLLLGGSSARISAGDEGGSGGSGPEDSPGVTRGSKPSGAGAGAARRQERRAAKQFEELQQAAAAAVAAAPSLPMATIETVLEAFRQGGELLKSCKQLLPEAWVRKTATPRKGWCSLEPAVAAHLEEARRTGSSTVTAARRDSVALAPAMEAAVRSGNWSSILQVVQEFSLELKTVSGFLKSCAFSEPRNPSLNPTCSGCGAVAVGLRKCAACKRAQYQPGTVVTTTRRGRRAPSSAARRQQLEAHNRQLKAENEQLQADKRRLHSELEDTQFRLAGQQRATEEWQSRAESFRRQLLDAQARIAELERQLAAARGERQ</sequence>
<name>A0A2P6U2Q5_CHLSO</name>